<evidence type="ECO:0000256" key="5">
    <source>
        <dbReference type="ARBA" id="ARBA00023004"/>
    </source>
</evidence>
<dbReference type="PROSITE" id="PS00198">
    <property type="entry name" value="4FE4S_FER_1"/>
    <property type="match status" value="1"/>
</dbReference>
<dbReference type="GO" id="GO:0005506">
    <property type="term" value="F:iron ion binding"/>
    <property type="evidence" value="ECO:0007669"/>
    <property type="project" value="UniProtKB-UniRule"/>
</dbReference>
<comment type="catalytic activity">
    <reaction evidence="7">
        <text>a quinone + NADH + 5 H(+)(in) = a quinol + NAD(+) + 4 H(+)(out)</text>
        <dbReference type="Rhea" id="RHEA:57888"/>
        <dbReference type="ChEBI" id="CHEBI:15378"/>
        <dbReference type="ChEBI" id="CHEBI:24646"/>
        <dbReference type="ChEBI" id="CHEBI:57540"/>
        <dbReference type="ChEBI" id="CHEBI:57945"/>
        <dbReference type="ChEBI" id="CHEBI:132124"/>
    </reaction>
</comment>
<feature type="binding site" evidence="7">
    <location>
        <position position="63"/>
    </location>
    <ligand>
        <name>[4Fe-4S] cluster</name>
        <dbReference type="ChEBI" id="CHEBI:49883"/>
        <label>2</label>
    </ligand>
</feature>
<dbReference type="HAMAP" id="MF_01351">
    <property type="entry name" value="NDH1_NuoI"/>
    <property type="match status" value="1"/>
</dbReference>
<accession>A0A6J4VQY4</accession>
<dbReference type="GO" id="GO:0048038">
    <property type="term" value="F:quinone binding"/>
    <property type="evidence" value="ECO:0007669"/>
    <property type="project" value="UniProtKB-KW"/>
</dbReference>
<dbReference type="GO" id="GO:0050136">
    <property type="term" value="F:NADH dehydrogenase (quinone) (non-electrogenic) activity"/>
    <property type="evidence" value="ECO:0007669"/>
    <property type="project" value="UniProtKB-UniRule"/>
</dbReference>
<evidence type="ECO:0000259" key="8">
    <source>
        <dbReference type="PROSITE" id="PS51379"/>
    </source>
</evidence>
<name>A0A6J4VQY4_9DEIN</name>
<feature type="binding site" evidence="7">
    <location>
        <position position="108"/>
    </location>
    <ligand>
        <name>[4Fe-4S] cluster</name>
        <dbReference type="ChEBI" id="CHEBI:49883"/>
        <label>1</label>
    </ligand>
</feature>
<keyword evidence="7" id="KW-0874">Quinone</keyword>
<evidence type="ECO:0000256" key="6">
    <source>
        <dbReference type="ARBA" id="ARBA00023014"/>
    </source>
</evidence>
<feature type="binding site" evidence="7">
    <location>
        <position position="56"/>
    </location>
    <ligand>
        <name>[4Fe-4S] cluster</name>
        <dbReference type="ChEBI" id="CHEBI:49883"/>
        <label>1</label>
    </ligand>
</feature>
<dbReference type="Pfam" id="PF12838">
    <property type="entry name" value="Fer4_7"/>
    <property type="match status" value="1"/>
</dbReference>
<sequence>MSVLDIAKGMGVTLSHLFKKPVTVSYPEQKVDIKARFRGRHHLLRHPNGLEKCIGCSLCAAACPAYCIYVEAAENDPANPTSPGERYAKIYEINMLRCIFCGFCEEACPTGAVVLGHEFELADFKYKDFTYGKDDMLVGTVGSKWQRREADRLEKPVELGFKAGQRVELEGVDY</sequence>
<dbReference type="GO" id="GO:0005886">
    <property type="term" value="C:plasma membrane"/>
    <property type="evidence" value="ECO:0007669"/>
    <property type="project" value="UniProtKB-SubCell"/>
</dbReference>
<evidence type="ECO:0000313" key="9">
    <source>
        <dbReference type="EMBL" id="CAA9586592.1"/>
    </source>
</evidence>
<dbReference type="InterPro" id="IPR017896">
    <property type="entry name" value="4Fe4S_Fe-S-bd"/>
</dbReference>
<keyword evidence="7" id="KW-0472">Membrane</keyword>
<dbReference type="GO" id="GO:0009060">
    <property type="term" value="P:aerobic respiration"/>
    <property type="evidence" value="ECO:0007669"/>
    <property type="project" value="TreeGrafter"/>
</dbReference>
<keyword evidence="4 7" id="KW-1278">Translocase</keyword>
<dbReference type="PROSITE" id="PS51379">
    <property type="entry name" value="4FE4S_FER_2"/>
    <property type="match status" value="2"/>
</dbReference>
<feature type="domain" description="4Fe-4S ferredoxin-type" evidence="8">
    <location>
        <begin position="42"/>
        <end position="73"/>
    </location>
</feature>
<keyword evidence="2 7" id="KW-0004">4Fe-4S</keyword>
<protein>
    <recommendedName>
        <fullName evidence="7">NADH-quinone oxidoreductase subunit I</fullName>
        <ecNumber evidence="7">7.1.1.-</ecNumber>
    </recommendedName>
    <alternativeName>
        <fullName evidence="7">NADH dehydrogenase I subunit I</fullName>
    </alternativeName>
    <alternativeName>
        <fullName evidence="7">NDH-1 subunit I</fullName>
    </alternativeName>
</protein>
<organism evidence="9">
    <name type="scientific">uncultured Truepera sp</name>
    <dbReference type="NCBI Taxonomy" id="543023"/>
    <lineage>
        <taxon>Bacteria</taxon>
        <taxon>Thermotogati</taxon>
        <taxon>Deinococcota</taxon>
        <taxon>Deinococci</taxon>
        <taxon>Trueperales</taxon>
        <taxon>Trueperaceae</taxon>
        <taxon>Truepera</taxon>
        <taxon>environmental samples</taxon>
    </lineage>
</organism>
<evidence type="ECO:0000256" key="1">
    <source>
        <dbReference type="ARBA" id="ARBA00010277"/>
    </source>
</evidence>
<dbReference type="Gene3D" id="3.30.70.3270">
    <property type="match status" value="1"/>
</dbReference>
<dbReference type="GO" id="GO:0051539">
    <property type="term" value="F:4 iron, 4 sulfur cluster binding"/>
    <property type="evidence" value="ECO:0007669"/>
    <property type="project" value="UniProtKB-KW"/>
</dbReference>
<feature type="binding site" evidence="7">
    <location>
        <position position="101"/>
    </location>
    <ligand>
        <name>[4Fe-4S] cluster</name>
        <dbReference type="ChEBI" id="CHEBI:49883"/>
        <label>2</label>
    </ligand>
</feature>
<comment type="subcellular location">
    <subcellularLocation>
        <location evidence="7">Cell membrane</location>
        <topology evidence="7">Peripheral membrane protein</topology>
    </subcellularLocation>
</comment>
<keyword evidence="9" id="KW-0560">Oxidoreductase</keyword>
<evidence type="ECO:0000256" key="4">
    <source>
        <dbReference type="ARBA" id="ARBA00022967"/>
    </source>
</evidence>
<keyword evidence="6 7" id="KW-0411">Iron-sulfur</keyword>
<keyword evidence="5 7" id="KW-0408">Iron</keyword>
<evidence type="ECO:0000256" key="3">
    <source>
        <dbReference type="ARBA" id="ARBA00022723"/>
    </source>
</evidence>
<feature type="binding site" evidence="7">
    <location>
        <position position="59"/>
    </location>
    <ligand>
        <name>[4Fe-4S] cluster</name>
        <dbReference type="ChEBI" id="CHEBI:49883"/>
        <label>1</label>
    </ligand>
</feature>
<keyword evidence="3 7" id="KW-0479">Metal-binding</keyword>
<dbReference type="AlphaFoldDB" id="A0A6J4VQY4"/>
<dbReference type="PANTHER" id="PTHR10849:SF20">
    <property type="entry name" value="NADH DEHYDROGENASE [UBIQUINONE] IRON-SULFUR PROTEIN 8, MITOCHONDRIAL"/>
    <property type="match status" value="1"/>
</dbReference>
<evidence type="ECO:0000256" key="2">
    <source>
        <dbReference type="ARBA" id="ARBA00022485"/>
    </source>
</evidence>
<comment type="cofactor">
    <cofactor evidence="7">
        <name>[4Fe-4S] cluster</name>
        <dbReference type="ChEBI" id="CHEBI:49883"/>
    </cofactor>
    <text evidence="7">Binds 2 [4Fe-4S] clusters per subunit.</text>
</comment>
<proteinExistence type="inferred from homology"/>
<comment type="similarity">
    <text evidence="1 7">Belongs to the complex I 23 kDa subunit family.</text>
</comment>
<keyword evidence="7" id="KW-1003">Cell membrane</keyword>
<comment type="subunit">
    <text evidence="7">NDH-1 is composed of 15 different subunits. Subunits NuoA, H, J, K, L, M, N constitute the membrane sector of the complex.</text>
</comment>
<dbReference type="EMBL" id="CADCWP010000325">
    <property type="protein sequence ID" value="CAA9586592.1"/>
    <property type="molecule type" value="Genomic_DNA"/>
</dbReference>
<dbReference type="SUPFAM" id="SSF54862">
    <property type="entry name" value="4Fe-4S ferredoxins"/>
    <property type="match status" value="1"/>
</dbReference>
<dbReference type="InterPro" id="IPR017900">
    <property type="entry name" value="4Fe4S_Fe_S_CS"/>
</dbReference>
<comment type="function">
    <text evidence="7">NDH-1 shuttles electrons from NADH, via FMN and iron-sulfur (Fe-S) centers, to quinones in the respiratory chain. The immediate electron acceptor for the enzyme in this species is believed to be ubiquinone. Couples the redox reaction to proton translocation (for every two electrons transferred, four hydrogen ions are translocated across the cytoplasmic membrane), and thus conserves the redox energy in a proton gradient.</text>
</comment>
<dbReference type="InterPro" id="IPR010226">
    <property type="entry name" value="NADH_quinone_OxRdtase_chainI"/>
</dbReference>
<keyword evidence="7 9" id="KW-0830">Ubiquinone</keyword>
<feature type="binding site" evidence="7">
    <location>
        <position position="98"/>
    </location>
    <ligand>
        <name>[4Fe-4S] cluster</name>
        <dbReference type="ChEBI" id="CHEBI:49883"/>
        <label>2</label>
    </ligand>
</feature>
<gene>
    <name evidence="7" type="primary">nuoI</name>
    <name evidence="9" type="ORF">AVDCRST_MAG86-3631</name>
</gene>
<feature type="domain" description="4Fe-4S ferredoxin-type" evidence="8">
    <location>
        <begin position="89"/>
        <end position="118"/>
    </location>
</feature>
<dbReference type="NCBIfam" id="TIGR01971">
    <property type="entry name" value="NuoI"/>
    <property type="match status" value="1"/>
</dbReference>
<reference evidence="9" key="1">
    <citation type="submission" date="2020-02" db="EMBL/GenBank/DDBJ databases">
        <authorList>
            <person name="Meier V. D."/>
        </authorList>
    </citation>
    <scope>NUCLEOTIDE SEQUENCE</scope>
    <source>
        <strain evidence="9">AVDCRST_MAG86</strain>
    </source>
</reference>
<dbReference type="NCBIfam" id="NF004537">
    <property type="entry name" value="PRK05888.1-3"/>
    <property type="match status" value="1"/>
</dbReference>
<keyword evidence="7" id="KW-0520">NAD</keyword>
<dbReference type="PANTHER" id="PTHR10849">
    <property type="entry name" value="NADH DEHYDROGENASE UBIQUINONE IRON-SULFUR PROTEIN 8, MITOCHONDRIAL"/>
    <property type="match status" value="1"/>
</dbReference>
<feature type="binding site" evidence="7">
    <location>
        <position position="53"/>
    </location>
    <ligand>
        <name>[4Fe-4S] cluster</name>
        <dbReference type="ChEBI" id="CHEBI:49883"/>
        <label>1</label>
    </ligand>
</feature>
<dbReference type="EC" id="7.1.1.-" evidence="7"/>
<feature type="binding site" evidence="7">
    <location>
        <position position="104"/>
    </location>
    <ligand>
        <name>[4Fe-4S] cluster</name>
        <dbReference type="ChEBI" id="CHEBI:49883"/>
        <label>2</label>
    </ligand>
</feature>
<evidence type="ECO:0000256" key="7">
    <source>
        <dbReference type="HAMAP-Rule" id="MF_01351"/>
    </source>
</evidence>
<dbReference type="NCBIfam" id="NF004538">
    <property type="entry name" value="PRK05888.1-4"/>
    <property type="match status" value="1"/>
</dbReference>